<evidence type="ECO:0000313" key="3">
    <source>
        <dbReference type="Proteomes" id="UP001215151"/>
    </source>
</evidence>
<protein>
    <submittedName>
        <fullName evidence="2">Uncharacterized protein</fullName>
    </submittedName>
</protein>
<organism evidence="2 3">
    <name type="scientific">Trametes cubensis</name>
    <dbReference type="NCBI Taxonomy" id="1111947"/>
    <lineage>
        <taxon>Eukaryota</taxon>
        <taxon>Fungi</taxon>
        <taxon>Dikarya</taxon>
        <taxon>Basidiomycota</taxon>
        <taxon>Agaricomycotina</taxon>
        <taxon>Agaricomycetes</taxon>
        <taxon>Polyporales</taxon>
        <taxon>Polyporaceae</taxon>
        <taxon>Trametes</taxon>
    </lineage>
</organism>
<keyword evidence="3" id="KW-1185">Reference proteome</keyword>
<feature type="region of interest" description="Disordered" evidence="1">
    <location>
        <begin position="198"/>
        <end position="297"/>
    </location>
</feature>
<dbReference type="AlphaFoldDB" id="A0AAD7TSL6"/>
<accession>A0AAD7TSL6</accession>
<dbReference type="EMBL" id="JAPEVG010000142">
    <property type="protein sequence ID" value="KAJ8481225.1"/>
    <property type="molecule type" value="Genomic_DNA"/>
</dbReference>
<gene>
    <name evidence="2" type="ORF">ONZ51_g6148</name>
</gene>
<feature type="compositionally biased region" description="Low complexity" evidence="1">
    <location>
        <begin position="198"/>
        <end position="207"/>
    </location>
</feature>
<reference evidence="2" key="1">
    <citation type="submission" date="2022-11" db="EMBL/GenBank/DDBJ databases">
        <title>Genome Sequence of Cubamyces cubensis.</title>
        <authorList>
            <person name="Buettner E."/>
        </authorList>
    </citation>
    <scope>NUCLEOTIDE SEQUENCE</scope>
    <source>
        <strain evidence="2">MPL-01</strain>
    </source>
</reference>
<feature type="compositionally biased region" description="Low complexity" evidence="1">
    <location>
        <begin position="257"/>
        <end position="271"/>
    </location>
</feature>
<feature type="compositionally biased region" description="Low complexity" evidence="1">
    <location>
        <begin position="282"/>
        <end position="297"/>
    </location>
</feature>
<proteinExistence type="predicted"/>
<feature type="compositionally biased region" description="Polar residues" evidence="1">
    <location>
        <begin position="1"/>
        <end position="11"/>
    </location>
</feature>
<dbReference type="Proteomes" id="UP001215151">
    <property type="component" value="Unassembled WGS sequence"/>
</dbReference>
<feature type="compositionally biased region" description="Low complexity" evidence="1">
    <location>
        <begin position="214"/>
        <end position="236"/>
    </location>
</feature>
<comment type="caution">
    <text evidence="2">The sequence shown here is derived from an EMBL/GenBank/DDBJ whole genome shotgun (WGS) entry which is preliminary data.</text>
</comment>
<feature type="region of interest" description="Disordered" evidence="1">
    <location>
        <begin position="1"/>
        <end position="20"/>
    </location>
</feature>
<name>A0AAD7TSL6_9APHY</name>
<evidence type="ECO:0000313" key="2">
    <source>
        <dbReference type="EMBL" id="KAJ8481225.1"/>
    </source>
</evidence>
<sequence>MVTLTKQQGPHSQGPEARLSSVRQTGLWTIPPSYANTLTFGPATTFKGAAAFPPPPVAPPASPLIVPPPLKRACLPWSSAGGRDGTHNCLPALQQAQAAMRSSKQRFAVRPVCREQPPMRESQQQYTTCGSCSCFNAPLLVRAVSPQEGDVREAGTREELLRIALMLTSLTSVPSNRPRYALSLRPTSCAASTLLPATTGASPASAPTSPPTSAPTSAPTSPGGPAVAPAAQASWSNGPDSWEAGPSSRGGVQPVSPNGGPPANDGPARPDLSCDTTSTAVNPGSSPAASSRANSPRSDYWEVVLAPSPENQSYPEWSP</sequence>
<evidence type="ECO:0000256" key="1">
    <source>
        <dbReference type="SAM" id="MobiDB-lite"/>
    </source>
</evidence>